<feature type="transmembrane region" description="Helical" evidence="5">
    <location>
        <begin position="77"/>
        <end position="99"/>
    </location>
</feature>
<reference evidence="7 8" key="1">
    <citation type="submission" date="2024-03" db="EMBL/GenBank/DDBJ databases">
        <title>The genome assembly and annotation of the cricket Gryllus longicercus Weissman &amp; Gray.</title>
        <authorList>
            <person name="Szrajer S."/>
            <person name="Gray D."/>
            <person name="Ylla G."/>
        </authorList>
    </citation>
    <scope>NUCLEOTIDE SEQUENCE [LARGE SCALE GENOMIC DNA]</scope>
    <source>
        <strain evidence="7">DAG 2021-001</strain>
        <tissue evidence="7">Whole body minus gut</tissue>
    </source>
</reference>
<dbReference type="Gene3D" id="6.10.140.1320">
    <property type="match status" value="1"/>
</dbReference>
<dbReference type="Pfam" id="PF04588">
    <property type="entry name" value="HIG_1_N"/>
    <property type="match status" value="1"/>
</dbReference>
<name>A0AAN9VEF9_9ORTH</name>
<feature type="domain" description="HIG1" evidence="6">
    <location>
        <begin position="18"/>
        <end position="107"/>
    </location>
</feature>
<comment type="caution">
    <text evidence="7">The sequence shown here is derived from an EMBL/GenBank/DDBJ whole genome shotgun (WGS) entry which is preliminary data.</text>
</comment>
<dbReference type="GO" id="GO:0097250">
    <property type="term" value="P:mitochondrial respirasome assembly"/>
    <property type="evidence" value="ECO:0007669"/>
    <property type="project" value="TreeGrafter"/>
</dbReference>
<keyword evidence="2 5" id="KW-0812">Transmembrane</keyword>
<evidence type="ECO:0000256" key="3">
    <source>
        <dbReference type="ARBA" id="ARBA00022989"/>
    </source>
</evidence>
<comment type="subcellular location">
    <subcellularLocation>
        <location evidence="1">Mitochondrion membrane</location>
    </subcellularLocation>
</comment>
<dbReference type="Proteomes" id="UP001378592">
    <property type="component" value="Unassembled WGS sequence"/>
</dbReference>
<organism evidence="7 8">
    <name type="scientific">Gryllus longicercus</name>
    <dbReference type="NCBI Taxonomy" id="2509291"/>
    <lineage>
        <taxon>Eukaryota</taxon>
        <taxon>Metazoa</taxon>
        <taxon>Ecdysozoa</taxon>
        <taxon>Arthropoda</taxon>
        <taxon>Hexapoda</taxon>
        <taxon>Insecta</taxon>
        <taxon>Pterygota</taxon>
        <taxon>Neoptera</taxon>
        <taxon>Polyneoptera</taxon>
        <taxon>Orthoptera</taxon>
        <taxon>Ensifera</taxon>
        <taxon>Gryllidea</taxon>
        <taxon>Grylloidea</taxon>
        <taxon>Gryllidae</taxon>
        <taxon>Gryllinae</taxon>
        <taxon>Gryllus</taxon>
    </lineage>
</organism>
<dbReference type="GO" id="GO:0031966">
    <property type="term" value="C:mitochondrial membrane"/>
    <property type="evidence" value="ECO:0007669"/>
    <property type="project" value="UniProtKB-SubCell"/>
</dbReference>
<dbReference type="InterPro" id="IPR007667">
    <property type="entry name" value="Hypoxia_induced_domain"/>
</dbReference>
<evidence type="ECO:0000313" key="7">
    <source>
        <dbReference type="EMBL" id="KAK7793544.1"/>
    </source>
</evidence>
<evidence type="ECO:0000259" key="6">
    <source>
        <dbReference type="PROSITE" id="PS51503"/>
    </source>
</evidence>
<evidence type="ECO:0000313" key="8">
    <source>
        <dbReference type="Proteomes" id="UP001378592"/>
    </source>
</evidence>
<evidence type="ECO:0000256" key="1">
    <source>
        <dbReference type="ARBA" id="ARBA00004325"/>
    </source>
</evidence>
<evidence type="ECO:0000256" key="5">
    <source>
        <dbReference type="SAM" id="Phobius"/>
    </source>
</evidence>
<dbReference type="AlphaFoldDB" id="A0AAN9VEF9"/>
<feature type="transmembrane region" description="Helical" evidence="5">
    <location>
        <begin position="46"/>
        <end position="65"/>
    </location>
</feature>
<keyword evidence="3 5" id="KW-1133">Transmembrane helix</keyword>
<sequence>MENKNDSSSTDLSQFDWLQLKKDIDSEMKIESTEQKFIRKFKENPLVPIGCTVTLGALTYGLWSFRHGRSQMSQYMMRLRIVAQGFTIVAMLVGIGLAAKRAKPDLS</sequence>
<keyword evidence="4 5" id="KW-0472">Membrane</keyword>
<dbReference type="PROSITE" id="PS51503">
    <property type="entry name" value="HIG1"/>
    <property type="match status" value="1"/>
</dbReference>
<gene>
    <name evidence="7" type="ORF">R5R35_000385</name>
</gene>
<dbReference type="InterPro" id="IPR050355">
    <property type="entry name" value="RCF1"/>
</dbReference>
<evidence type="ECO:0000256" key="4">
    <source>
        <dbReference type="ARBA" id="ARBA00023136"/>
    </source>
</evidence>
<dbReference type="PANTHER" id="PTHR12297">
    <property type="entry name" value="HYPOXIA-INDUCBILE GENE 1 HIG1 -RELATED"/>
    <property type="match status" value="1"/>
</dbReference>
<accession>A0AAN9VEF9</accession>
<dbReference type="EMBL" id="JAZDUA010000373">
    <property type="protein sequence ID" value="KAK7793544.1"/>
    <property type="molecule type" value="Genomic_DNA"/>
</dbReference>
<evidence type="ECO:0000256" key="2">
    <source>
        <dbReference type="ARBA" id="ARBA00022692"/>
    </source>
</evidence>
<dbReference type="PANTHER" id="PTHR12297:SF18">
    <property type="entry name" value="HIG1 DOMAIN FAMILY MEMBER 2A"/>
    <property type="match status" value="1"/>
</dbReference>
<keyword evidence="8" id="KW-1185">Reference proteome</keyword>
<proteinExistence type="predicted"/>
<protein>
    <recommendedName>
        <fullName evidence="6">HIG1 domain-containing protein</fullName>
    </recommendedName>
</protein>